<organism evidence="13 14">
    <name type="scientific">Rhizobium alvei</name>
    <dbReference type="NCBI Taxonomy" id="1132659"/>
    <lineage>
        <taxon>Bacteria</taxon>
        <taxon>Pseudomonadati</taxon>
        <taxon>Pseudomonadota</taxon>
        <taxon>Alphaproteobacteria</taxon>
        <taxon>Hyphomicrobiales</taxon>
        <taxon>Rhizobiaceae</taxon>
        <taxon>Rhizobium/Agrobacterium group</taxon>
        <taxon>Rhizobium</taxon>
    </lineage>
</organism>
<reference evidence="13" key="2">
    <citation type="submission" date="2023-07" db="EMBL/GenBank/DDBJ databases">
        <authorList>
            <person name="Shen H."/>
        </authorList>
    </citation>
    <scope>NUCLEOTIDE SEQUENCE</scope>
    <source>
        <strain evidence="13">TNR-22</strain>
    </source>
</reference>
<sequence length="367" mass="41270">MTDTAIQADARIFKEIERIDRNRRSVRIWLGVVLVAIFALVLVGGATRLTDSGLSITEWKPIHGVIPPLSAEEWDEEFSLYQKIPEFSQINKDMTVEEFKSIFWWEWAHRLLARSIGVIFGLPLAFFWLTGRLERRLRLPLAGIFLLGGLQGAIGWWMVASGLTQRVDVSQYRLAVHLTVACLIFASVAWVWRGLCRHSGQLYPHSGASHFAAFTAVLVLLQIYLGALVAGLDAGLTYNTWPLMDGALIPDGLDAMSPLWINAFENVKTVQFLHRMNAYLLILVVVVQFVYLNLRLPNSPHANRGLVLLGLVLIQAMLGIVTLIWAVPIDWALAHQGMAMIVLVFSIAHWRGFYGEYVRDTDIAVVR</sequence>
<keyword evidence="12" id="KW-1003">Cell membrane</keyword>
<dbReference type="EMBL" id="JAUOZU010000006">
    <property type="protein sequence ID" value="MDO6963798.1"/>
    <property type="molecule type" value="Genomic_DNA"/>
</dbReference>
<feature type="transmembrane region" description="Helical" evidence="12">
    <location>
        <begin position="141"/>
        <end position="160"/>
    </location>
</feature>
<evidence type="ECO:0000256" key="5">
    <source>
        <dbReference type="ARBA" id="ARBA00022989"/>
    </source>
</evidence>
<comment type="pathway">
    <text evidence="10 12">Porphyrin-containing compound metabolism; heme A biosynthesis; heme A from heme O: step 1/1.</text>
</comment>
<evidence type="ECO:0000313" key="14">
    <source>
        <dbReference type="Proteomes" id="UP001174932"/>
    </source>
</evidence>
<feature type="binding site" description="axial binding residue" evidence="12">
    <location>
        <position position="335"/>
    </location>
    <ligand>
        <name>heme</name>
        <dbReference type="ChEBI" id="CHEBI:30413"/>
    </ligand>
    <ligandPart>
        <name>Fe</name>
        <dbReference type="ChEBI" id="CHEBI:18248"/>
    </ligandPart>
</feature>
<evidence type="ECO:0000256" key="3">
    <source>
        <dbReference type="ARBA" id="ARBA00022692"/>
    </source>
</evidence>
<evidence type="ECO:0000256" key="9">
    <source>
        <dbReference type="ARBA" id="ARBA00023136"/>
    </source>
</evidence>
<dbReference type="RefSeq" id="WP_304375709.1">
    <property type="nucleotide sequence ID" value="NZ_JAUOZU010000006.1"/>
</dbReference>
<keyword evidence="7 12" id="KW-0408">Iron</keyword>
<evidence type="ECO:0000313" key="13">
    <source>
        <dbReference type="EMBL" id="MDO6963798.1"/>
    </source>
</evidence>
<protein>
    <recommendedName>
        <fullName evidence="12">Heme A synthase</fullName>
        <shortName evidence="12">HAS</shortName>
        <ecNumber evidence="12">1.17.99.9</ecNumber>
    </recommendedName>
    <alternativeName>
        <fullName evidence="12">Cytochrome aa3-controlling protein</fullName>
    </alternativeName>
</protein>
<proteinExistence type="inferred from homology"/>
<keyword evidence="8 12" id="KW-0350">Heme biosynthesis</keyword>
<dbReference type="Proteomes" id="UP001174932">
    <property type="component" value="Unassembled WGS sequence"/>
</dbReference>
<dbReference type="InterPro" id="IPR023754">
    <property type="entry name" value="HemeA_Synthase_type2"/>
</dbReference>
<feature type="transmembrane region" description="Helical" evidence="12">
    <location>
        <begin position="211"/>
        <end position="232"/>
    </location>
</feature>
<keyword evidence="3 12" id="KW-0812">Transmembrane</keyword>
<evidence type="ECO:0000256" key="6">
    <source>
        <dbReference type="ARBA" id="ARBA00023002"/>
    </source>
</evidence>
<feature type="transmembrane region" description="Helical" evidence="12">
    <location>
        <begin position="276"/>
        <end position="294"/>
    </location>
</feature>
<feature type="transmembrane region" description="Helical" evidence="12">
    <location>
        <begin position="172"/>
        <end position="191"/>
    </location>
</feature>
<dbReference type="InterPro" id="IPR003780">
    <property type="entry name" value="COX15/CtaA_fam"/>
</dbReference>
<comment type="subcellular location">
    <subcellularLocation>
        <location evidence="12">Cell membrane</location>
        <topology evidence="12">Multi-pass membrane protein</topology>
    </subcellularLocation>
    <subcellularLocation>
        <location evidence="2">Membrane</location>
        <topology evidence="2">Multi-pass membrane protein</topology>
    </subcellularLocation>
</comment>
<evidence type="ECO:0000256" key="11">
    <source>
        <dbReference type="ARBA" id="ARBA00048044"/>
    </source>
</evidence>
<gene>
    <name evidence="12" type="primary">ctaA</name>
    <name evidence="13" type="ORF">Q4481_07500</name>
</gene>
<name>A0ABT8YJH8_9HYPH</name>
<accession>A0ABT8YJH8</accession>
<feature type="transmembrane region" description="Helical" evidence="12">
    <location>
        <begin position="28"/>
        <end position="47"/>
    </location>
</feature>
<feature type="transmembrane region" description="Helical" evidence="12">
    <location>
        <begin position="333"/>
        <end position="350"/>
    </location>
</feature>
<evidence type="ECO:0000256" key="1">
    <source>
        <dbReference type="ARBA" id="ARBA00001970"/>
    </source>
</evidence>
<dbReference type="Pfam" id="PF02628">
    <property type="entry name" value="COX15-CtaA"/>
    <property type="match status" value="1"/>
</dbReference>
<dbReference type="HAMAP" id="MF_01665">
    <property type="entry name" value="HemeA_synth_type2"/>
    <property type="match status" value="1"/>
</dbReference>
<dbReference type="PANTHER" id="PTHR23289">
    <property type="entry name" value="CYTOCHROME C OXIDASE ASSEMBLY PROTEIN COX15"/>
    <property type="match status" value="1"/>
</dbReference>
<comment type="caution">
    <text evidence="13">The sequence shown here is derived from an EMBL/GenBank/DDBJ whole genome shotgun (WGS) entry which is preliminary data.</text>
</comment>
<keyword evidence="4 12" id="KW-0479">Metal-binding</keyword>
<evidence type="ECO:0000256" key="8">
    <source>
        <dbReference type="ARBA" id="ARBA00023133"/>
    </source>
</evidence>
<evidence type="ECO:0000256" key="12">
    <source>
        <dbReference type="HAMAP-Rule" id="MF_01665"/>
    </source>
</evidence>
<reference evidence="13" key="1">
    <citation type="journal article" date="2015" name="Int. J. Syst. Evol. Microbiol.">
        <title>Rhizobium alvei sp. nov., isolated from a freshwater river.</title>
        <authorList>
            <person name="Sheu S.Y."/>
            <person name="Huang H.W."/>
            <person name="Young C.C."/>
            <person name="Chen W.M."/>
        </authorList>
    </citation>
    <scope>NUCLEOTIDE SEQUENCE</scope>
    <source>
        <strain evidence="13">TNR-22</strain>
    </source>
</reference>
<feature type="transmembrane region" description="Helical" evidence="12">
    <location>
        <begin position="111"/>
        <end position="129"/>
    </location>
</feature>
<evidence type="ECO:0000256" key="4">
    <source>
        <dbReference type="ARBA" id="ARBA00022723"/>
    </source>
</evidence>
<dbReference type="EC" id="1.17.99.9" evidence="12"/>
<evidence type="ECO:0000256" key="10">
    <source>
        <dbReference type="ARBA" id="ARBA00044501"/>
    </source>
</evidence>
<evidence type="ECO:0000256" key="2">
    <source>
        <dbReference type="ARBA" id="ARBA00004141"/>
    </source>
</evidence>
<comment type="cofactor">
    <cofactor evidence="1 12">
        <name>heme b</name>
        <dbReference type="ChEBI" id="CHEBI:60344"/>
    </cofactor>
</comment>
<keyword evidence="6 12" id="KW-0560">Oxidoreductase</keyword>
<keyword evidence="9 12" id="KW-0472">Membrane</keyword>
<feature type="binding site" description="axial binding residue" evidence="12">
    <location>
        <position position="274"/>
    </location>
    <ligand>
        <name>heme</name>
        <dbReference type="ChEBI" id="CHEBI:30413"/>
    </ligand>
    <ligandPart>
        <name>Fe</name>
        <dbReference type="ChEBI" id="CHEBI:18248"/>
    </ligandPart>
</feature>
<comment type="similarity">
    <text evidence="12">Belongs to the COX15/CtaA family. Type 2 subfamily.</text>
</comment>
<comment type="catalytic activity">
    <reaction evidence="11">
        <text>Fe(II)-heme o + 2 A + H2O = Fe(II)-heme a + 2 AH2</text>
        <dbReference type="Rhea" id="RHEA:63388"/>
        <dbReference type="ChEBI" id="CHEBI:13193"/>
        <dbReference type="ChEBI" id="CHEBI:15377"/>
        <dbReference type="ChEBI" id="CHEBI:17499"/>
        <dbReference type="ChEBI" id="CHEBI:60530"/>
        <dbReference type="ChEBI" id="CHEBI:61715"/>
        <dbReference type="EC" id="1.17.99.9"/>
    </reaction>
    <physiologicalReaction direction="left-to-right" evidence="11">
        <dbReference type="Rhea" id="RHEA:63389"/>
    </physiologicalReaction>
</comment>
<feature type="transmembrane region" description="Helical" evidence="12">
    <location>
        <begin position="306"/>
        <end position="327"/>
    </location>
</feature>
<keyword evidence="5 12" id="KW-1133">Transmembrane helix</keyword>
<keyword evidence="14" id="KW-1185">Reference proteome</keyword>
<dbReference type="PANTHER" id="PTHR23289:SF2">
    <property type="entry name" value="CYTOCHROME C OXIDASE ASSEMBLY PROTEIN COX15 HOMOLOG"/>
    <property type="match status" value="1"/>
</dbReference>
<comment type="function">
    <text evidence="12">Catalyzes the conversion of heme O to heme A by two successive hydroxylations of the methyl group at C8. The first hydroxylation forms heme I, the second hydroxylation results in an unstable dihydroxymethyl group, which spontaneously dehydrates, resulting in the formyl group of heme A.</text>
</comment>
<comment type="subunit">
    <text evidence="12">Interacts with CtaB.</text>
</comment>
<evidence type="ECO:0000256" key="7">
    <source>
        <dbReference type="ARBA" id="ARBA00023004"/>
    </source>
</evidence>